<dbReference type="Pfam" id="PF03357">
    <property type="entry name" value="Snf7"/>
    <property type="match status" value="1"/>
</dbReference>
<dbReference type="AlphaFoldDB" id="A0AAV2TAX0"/>
<dbReference type="Proteomes" id="UP001497525">
    <property type="component" value="Unassembled WGS sequence"/>
</dbReference>
<comment type="similarity">
    <text evidence="1">Belongs to the SNF7 family.</text>
</comment>
<gene>
    <name evidence="4" type="ORF">CDAUBV1_LOCUS6847</name>
</gene>
<evidence type="ECO:0000313" key="5">
    <source>
        <dbReference type="Proteomes" id="UP001497525"/>
    </source>
</evidence>
<evidence type="ECO:0000313" key="4">
    <source>
        <dbReference type="EMBL" id="CAL5133578.1"/>
    </source>
</evidence>
<dbReference type="EMBL" id="CAXLJL010000156">
    <property type="protein sequence ID" value="CAL5133578.1"/>
    <property type="molecule type" value="Genomic_DNA"/>
</dbReference>
<evidence type="ECO:0000256" key="3">
    <source>
        <dbReference type="SAM" id="MobiDB-lite"/>
    </source>
</evidence>
<organism evidence="4 5">
    <name type="scientific">Calicophoron daubneyi</name>
    <name type="common">Rumen fluke</name>
    <name type="synonym">Paramphistomum daubneyi</name>
    <dbReference type="NCBI Taxonomy" id="300641"/>
    <lineage>
        <taxon>Eukaryota</taxon>
        <taxon>Metazoa</taxon>
        <taxon>Spiralia</taxon>
        <taxon>Lophotrochozoa</taxon>
        <taxon>Platyhelminthes</taxon>
        <taxon>Trematoda</taxon>
        <taxon>Digenea</taxon>
        <taxon>Plagiorchiida</taxon>
        <taxon>Pronocephalata</taxon>
        <taxon>Paramphistomoidea</taxon>
        <taxon>Paramphistomidae</taxon>
        <taxon>Calicophoron</taxon>
    </lineage>
</organism>
<sequence>MTEGDPAPSEFILPSIWDDDDSMFALMQPLKRPKHVDPEKYQQKIGFWSDLLLKYVQQQRVLVVSERALESVFSRYFPEEHVTLTPKCLGETLHFLEENQNVKPYTSGWGYWTSVLSSGLEYFVKKPLVWTFRSVLGDISNAQQQSGDPDSLFVFHKLGEEVAEEFIDWFNRTKSDKRIYPRIPVYTVEEFEGALATFVPHEASRSYIRQICSNNFRCIRKEQVSSAGDQHATEVVRVSESSTSPLPRLSRSEEAQTESAVLAGLVHIKTVISQLEEEEQKITTEIEERRTRVKALLADKRIREAKNLLRRAKILEKSLEMKQNQLQNLESMQLQIESASDNQTVLRALADSSRALQTKTGGAAGLAVVEETMNDVAESMQDSNELSDLISSFARTSVGATESDDLEAELKELLGPDKAKQKPILPSPPRADKGLDEEALEAELAALDANLPDVPEGPIMVNPVHKKFPQAVHHA</sequence>
<evidence type="ECO:0000256" key="1">
    <source>
        <dbReference type="ARBA" id="ARBA00006190"/>
    </source>
</evidence>
<dbReference type="GO" id="GO:0006900">
    <property type="term" value="P:vesicle budding from membrane"/>
    <property type="evidence" value="ECO:0007669"/>
    <property type="project" value="TreeGrafter"/>
</dbReference>
<dbReference type="PANTHER" id="PTHR22761">
    <property type="entry name" value="CHARGED MULTIVESICULAR BODY PROTEIN"/>
    <property type="match status" value="1"/>
</dbReference>
<dbReference type="GO" id="GO:0032511">
    <property type="term" value="P:late endosome to vacuole transport via multivesicular body sorting pathway"/>
    <property type="evidence" value="ECO:0007669"/>
    <property type="project" value="TreeGrafter"/>
</dbReference>
<dbReference type="InterPro" id="IPR005024">
    <property type="entry name" value="Snf7_fam"/>
</dbReference>
<evidence type="ECO:0008006" key="6">
    <source>
        <dbReference type="Google" id="ProtNLM"/>
    </source>
</evidence>
<feature type="region of interest" description="Disordered" evidence="3">
    <location>
        <begin position="414"/>
        <end position="438"/>
    </location>
</feature>
<reference evidence="4" key="1">
    <citation type="submission" date="2024-06" db="EMBL/GenBank/DDBJ databases">
        <authorList>
            <person name="Liu X."/>
            <person name="Lenzi L."/>
            <person name="Haldenby T S."/>
            <person name="Uol C."/>
        </authorList>
    </citation>
    <scope>NUCLEOTIDE SEQUENCE</scope>
</reference>
<name>A0AAV2TAX0_CALDB</name>
<comment type="caution">
    <text evidence="4">The sequence shown here is derived from an EMBL/GenBank/DDBJ whole genome shotgun (WGS) entry which is preliminary data.</text>
</comment>
<feature type="coiled-coil region" evidence="2">
    <location>
        <begin position="268"/>
        <end position="342"/>
    </location>
</feature>
<dbReference type="PANTHER" id="PTHR22761:SF96">
    <property type="entry name" value="BCDNA.GH08385"/>
    <property type="match status" value="1"/>
</dbReference>
<protein>
    <recommendedName>
        <fullName evidence="6">Charged multivesicular body protein 7</fullName>
    </recommendedName>
</protein>
<accession>A0AAV2TAX0</accession>
<keyword evidence="2" id="KW-0175">Coiled coil</keyword>
<evidence type="ECO:0000256" key="2">
    <source>
        <dbReference type="SAM" id="Coils"/>
    </source>
</evidence>
<dbReference type="GO" id="GO:0000815">
    <property type="term" value="C:ESCRT III complex"/>
    <property type="evidence" value="ECO:0007669"/>
    <property type="project" value="TreeGrafter"/>
</dbReference>
<dbReference type="Gene3D" id="6.10.140.1230">
    <property type="match status" value="1"/>
</dbReference>
<dbReference type="Pfam" id="PF25880">
    <property type="entry name" value="WHD_CHMP7_1st"/>
    <property type="match status" value="1"/>
</dbReference>
<dbReference type="GO" id="GO:0009898">
    <property type="term" value="C:cytoplasmic side of plasma membrane"/>
    <property type="evidence" value="ECO:0007669"/>
    <property type="project" value="TreeGrafter"/>
</dbReference>
<dbReference type="GO" id="GO:0005771">
    <property type="term" value="C:multivesicular body"/>
    <property type="evidence" value="ECO:0007669"/>
    <property type="project" value="TreeGrafter"/>
</dbReference>
<proteinExistence type="inferred from homology"/>
<feature type="compositionally biased region" description="Low complexity" evidence="3">
    <location>
        <begin position="233"/>
        <end position="249"/>
    </location>
</feature>
<feature type="region of interest" description="Disordered" evidence="3">
    <location>
        <begin position="230"/>
        <end position="253"/>
    </location>
</feature>